<accession>A0A845UW85</accession>
<dbReference type="EMBL" id="JAAGSC010000040">
    <property type="protein sequence ID" value="NDY95707.1"/>
    <property type="molecule type" value="Genomic_DNA"/>
</dbReference>
<comment type="caution">
    <text evidence="2">The sequence shown here is derived from an EMBL/GenBank/DDBJ whole genome shotgun (WGS) entry which is preliminary data.</text>
</comment>
<gene>
    <name evidence="2" type="ORF">G3I74_08210</name>
</gene>
<organism evidence="2 3">
    <name type="scientific">Wenzhouxiangella limi</name>
    <dbReference type="NCBI Taxonomy" id="2707351"/>
    <lineage>
        <taxon>Bacteria</taxon>
        <taxon>Pseudomonadati</taxon>
        <taxon>Pseudomonadota</taxon>
        <taxon>Gammaproteobacteria</taxon>
        <taxon>Chromatiales</taxon>
        <taxon>Wenzhouxiangellaceae</taxon>
        <taxon>Wenzhouxiangella</taxon>
    </lineage>
</organism>
<evidence type="ECO:0000256" key="1">
    <source>
        <dbReference type="SAM" id="Phobius"/>
    </source>
</evidence>
<keyword evidence="1" id="KW-0812">Transmembrane</keyword>
<evidence type="ECO:0000313" key="3">
    <source>
        <dbReference type="Proteomes" id="UP000484885"/>
    </source>
</evidence>
<feature type="transmembrane region" description="Helical" evidence="1">
    <location>
        <begin position="79"/>
        <end position="97"/>
    </location>
</feature>
<keyword evidence="3" id="KW-1185">Reference proteome</keyword>
<feature type="transmembrane region" description="Helical" evidence="1">
    <location>
        <begin position="109"/>
        <end position="131"/>
    </location>
</feature>
<feature type="transmembrane region" description="Helical" evidence="1">
    <location>
        <begin position="151"/>
        <end position="169"/>
    </location>
</feature>
<dbReference type="Gene3D" id="1.20.950.20">
    <property type="entry name" value="Transmembrane di-heme cytochromes, Chain C"/>
    <property type="match status" value="1"/>
</dbReference>
<keyword evidence="1" id="KW-0472">Membrane</keyword>
<dbReference type="SUPFAM" id="SSF103501">
    <property type="entry name" value="Respiratory nitrate reductase 1 gamma chain"/>
    <property type="match status" value="1"/>
</dbReference>
<protein>
    <submittedName>
        <fullName evidence="2">Respiratory nitrate reductase subunit gamma</fullName>
    </submittedName>
</protein>
<keyword evidence="1" id="KW-1133">Transmembrane helix</keyword>
<name>A0A845UW85_9GAMM</name>
<reference evidence="2 3" key="1">
    <citation type="submission" date="2020-02" db="EMBL/GenBank/DDBJ databases">
        <authorList>
            <person name="Zhang X.-Y."/>
        </authorList>
    </citation>
    <scope>NUCLEOTIDE SEQUENCE [LARGE SCALE GENOMIC DNA]</scope>
    <source>
        <strain evidence="2 3">C33</strain>
    </source>
</reference>
<dbReference type="InterPro" id="IPR036197">
    <property type="entry name" value="NarG-like_sf"/>
</dbReference>
<proteinExistence type="predicted"/>
<dbReference type="AlphaFoldDB" id="A0A845UW85"/>
<feature type="transmembrane region" description="Helical" evidence="1">
    <location>
        <begin position="12"/>
        <end position="35"/>
    </location>
</feature>
<feature type="transmembrane region" description="Helical" evidence="1">
    <location>
        <begin position="175"/>
        <end position="195"/>
    </location>
</feature>
<sequence>MSILEFSRGPMLHFALLVFVFGVLWRLVAVLMLGFRKRYSEERNSNDKALMVGGATCGLRSWPHKEFIGRTAFGEAVGYGYHIGLFTIVLLGGPHVIFWQNLFGFSAPWWPTLPGGLITVVSVLTVILMLIATIRRYMHRPLRQISNFDDYFTLAILYAIMISGLWAVLGGPGRYEYILAAHIISFNLLLIWFPFGKLMHAFYIFPARFVNGYLHAKKGAAT</sequence>
<evidence type="ECO:0000313" key="2">
    <source>
        <dbReference type="EMBL" id="NDY95707.1"/>
    </source>
</evidence>
<dbReference type="Proteomes" id="UP000484885">
    <property type="component" value="Unassembled WGS sequence"/>
</dbReference>
<dbReference type="RefSeq" id="WP_164211097.1">
    <property type="nucleotide sequence ID" value="NZ_JAAGSC010000040.1"/>
</dbReference>